<gene>
    <name evidence="2" type="ORF">GCM10010358_44980</name>
</gene>
<accession>A0A918NPM7</accession>
<proteinExistence type="predicted"/>
<dbReference type="Proteomes" id="UP000619244">
    <property type="component" value="Unassembled WGS sequence"/>
</dbReference>
<organism evidence="2 3">
    <name type="scientific">Streptomyces minutiscleroticus</name>
    <dbReference type="NCBI Taxonomy" id="68238"/>
    <lineage>
        <taxon>Bacteria</taxon>
        <taxon>Bacillati</taxon>
        <taxon>Actinomycetota</taxon>
        <taxon>Actinomycetes</taxon>
        <taxon>Kitasatosporales</taxon>
        <taxon>Streptomycetaceae</taxon>
        <taxon>Streptomyces</taxon>
    </lineage>
</organism>
<feature type="region of interest" description="Disordered" evidence="1">
    <location>
        <begin position="1"/>
        <end position="32"/>
    </location>
</feature>
<sequence length="47" mass="4527">MPSVLDRAPATVPLTAPHEEAERSGVPEGDAVTAGSVAGARAAAGGE</sequence>
<name>A0A918NPM7_9ACTN</name>
<keyword evidence="3" id="KW-1185">Reference proteome</keyword>
<dbReference type="EMBL" id="BMVU01000022">
    <property type="protein sequence ID" value="GGX85742.1"/>
    <property type="molecule type" value="Genomic_DNA"/>
</dbReference>
<comment type="caution">
    <text evidence="2">The sequence shown here is derived from an EMBL/GenBank/DDBJ whole genome shotgun (WGS) entry which is preliminary data.</text>
</comment>
<dbReference type="AlphaFoldDB" id="A0A918NPM7"/>
<reference evidence="2" key="1">
    <citation type="journal article" date="2014" name="Int. J. Syst. Evol. Microbiol.">
        <title>Complete genome sequence of Corynebacterium casei LMG S-19264T (=DSM 44701T), isolated from a smear-ripened cheese.</title>
        <authorList>
            <consortium name="US DOE Joint Genome Institute (JGI-PGF)"/>
            <person name="Walter F."/>
            <person name="Albersmeier A."/>
            <person name="Kalinowski J."/>
            <person name="Ruckert C."/>
        </authorList>
    </citation>
    <scope>NUCLEOTIDE SEQUENCE</scope>
    <source>
        <strain evidence="2">JCM 4790</strain>
    </source>
</reference>
<reference evidence="2" key="2">
    <citation type="submission" date="2020-09" db="EMBL/GenBank/DDBJ databases">
        <authorList>
            <person name="Sun Q."/>
            <person name="Ohkuma M."/>
        </authorList>
    </citation>
    <scope>NUCLEOTIDE SEQUENCE</scope>
    <source>
        <strain evidence="2">JCM 4790</strain>
    </source>
</reference>
<evidence type="ECO:0000313" key="2">
    <source>
        <dbReference type="EMBL" id="GGX85742.1"/>
    </source>
</evidence>
<evidence type="ECO:0000313" key="3">
    <source>
        <dbReference type="Proteomes" id="UP000619244"/>
    </source>
</evidence>
<protein>
    <submittedName>
        <fullName evidence="2">Uncharacterized protein</fullName>
    </submittedName>
</protein>
<evidence type="ECO:0000256" key="1">
    <source>
        <dbReference type="SAM" id="MobiDB-lite"/>
    </source>
</evidence>